<evidence type="ECO:0000256" key="2">
    <source>
        <dbReference type="ARBA" id="ARBA00022737"/>
    </source>
</evidence>
<feature type="region of interest" description="Disordered" evidence="6">
    <location>
        <begin position="159"/>
        <end position="226"/>
    </location>
</feature>
<name>A0A7S0EY75_9CRYP</name>
<dbReference type="AlphaFoldDB" id="A0A7S0EY75"/>
<feature type="domain" description="C3H1-type" evidence="7">
    <location>
        <begin position="276"/>
        <end position="304"/>
    </location>
</feature>
<feature type="compositionally biased region" description="Acidic residues" evidence="6">
    <location>
        <begin position="217"/>
        <end position="226"/>
    </location>
</feature>
<keyword evidence="1 5" id="KW-0479">Metal-binding</keyword>
<organism evidence="8">
    <name type="scientific">Hanusia phi</name>
    <dbReference type="NCBI Taxonomy" id="3032"/>
    <lineage>
        <taxon>Eukaryota</taxon>
        <taxon>Cryptophyceae</taxon>
        <taxon>Pyrenomonadales</taxon>
        <taxon>Geminigeraceae</taxon>
        <taxon>Hanusia</taxon>
    </lineage>
</organism>
<dbReference type="SMART" id="SM00356">
    <property type="entry name" value="ZnF_C3H1"/>
    <property type="match status" value="3"/>
</dbReference>
<dbReference type="GO" id="GO:0010468">
    <property type="term" value="P:regulation of gene expression"/>
    <property type="evidence" value="ECO:0007669"/>
    <property type="project" value="UniProtKB-ARBA"/>
</dbReference>
<keyword evidence="3 5" id="KW-0863">Zinc-finger</keyword>
<gene>
    <name evidence="8" type="ORF">HPHI1048_LOCUS17997</name>
</gene>
<accession>A0A7S0EY75</accession>
<dbReference type="GO" id="GO:0008270">
    <property type="term" value="F:zinc ion binding"/>
    <property type="evidence" value="ECO:0007669"/>
    <property type="project" value="UniProtKB-KW"/>
</dbReference>
<dbReference type="GO" id="GO:0003729">
    <property type="term" value="F:mRNA binding"/>
    <property type="evidence" value="ECO:0007669"/>
    <property type="project" value="InterPro"/>
</dbReference>
<dbReference type="GO" id="GO:0051252">
    <property type="term" value="P:regulation of RNA metabolic process"/>
    <property type="evidence" value="ECO:0007669"/>
    <property type="project" value="UniProtKB-ARBA"/>
</dbReference>
<feature type="domain" description="C3H1-type" evidence="7">
    <location>
        <begin position="385"/>
        <end position="413"/>
    </location>
</feature>
<dbReference type="PANTHER" id="PTHR12547:SF18">
    <property type="entry name" value="PROTEIN TIS11"/>
    <property type="match status" value="1"/>
</dbReference>
<reference evidence="8" key="1">
    <citation type="submission" date="2021-01" db="EMBL/GenBank/DDBJ databases">
        <authorList>
            <person name="Corre E."/>
            <person name="Pelletier E."/>
            <person name="Niang G."/>
            <person name="Scheremetjew M."/>
            <person name="Finn R."/>
            <person name="Kale V."/>
            <person name="Holt S."/>
            <person name="Cochrane G."/>
            <person name="Meng A."/>
            <person name="Brown T."/>
            <person name="Cohen L."/>
        </authorList>
    </citation>
    <scope>NUCLEOTIDE SEQUENCE</scope>
    <source>
        <strain evidence="8">CCMP325</strain>
    </source>
</reference>
<dbReference type="EMBL" id="HBEO01026735">
    <property type="protein sequence ID" value="CAD8498013.1"/>
    <property type="molecule type" value="Transcribed_RNA"/>
</dbReference>
<dbReference type="InterPro" id="IPR000571">
    <property type="entry name" value="Znf_CCCH"/>
</dbReference>
<feature type="zinc finger region" description="C3H1-type" evidence="5">
    <location>
        <begin position="385"/>
        <end position="413"/>
    </location>
</feature>
<sequence length="420" mass="46794">MSVIEDSMLFEQLDKCLQMCEHGDAVHVINALHSLNGAKQETIEQLIRLQPSENVDFVSTFLVELELALELCIAPSPKLGTIDGGLPFLYYFHDDELNALASIPSPSSKEQVARFLNALDVPLSEHFASRGIRATVVEFLRHQVKPDLLQHQLHREREKKNLSWADQSSSDAYSSDNDSDIPPLEEGTESEGSEDCPALEYDSDDMEEAGTLSPNEDVSEDEDDDDSYVLDEAAELFLWAMPTKHRETCSRECEGNASSAVSKAILEQRQRQAEIFVKTRICKNWKETGFCRFGDRCNFAHGDSELRTVSPSVVEAAARPAARKQECCPQDKPTVGVVAAARNYKTQMCKNFEAHGFCGFGDKCNFAHGVEELRTGSRPVLDTRLFKTRLCKTFEQKGKCPYGDNCTYAHGTSELVSSAC</sequence>
<evidence type="ECO:0000256" key="6">
    <source>
        <dbReference type="SAM" id="MobiDB-lite"/>
    </source>
</evidence>
<feature type="domain" description="C3H1-type" evidence="7">
    <location>
        <begin position="343"/>
        <end position="371"/>
    </location>
</feature>
<evidence type="ECO:0000259" key="7">
    <source>
        <dbReference type="PROSITE" id="PS50103"/>
    </source>
</evidence>
<dbReference type="PANTHER" id="PTHR12547">
    <property type="entry name" value="CCCH ZINC FINGER/TIS11-RELATED"/>
    <property type="match status" value="1"/>
</dbReference>
<proteinExistence type="predicted"/>
<dbReference type="InterPro" id="IPR036855">
    <property type="entry name" value="Znf_CCCH_sf"/>
</dbReference>
<dbReference type="PROSITE" id="PS50103">
    <property type="entry name" value="ZF_C3H1"/>
    <property type="match status" value="3"/>
</dbReference>
<protein>
    <recommendedName>
        <fullName evidence="7">C3H1-type domain-containing protein</fullName>
    </recommendedName>
</protein>
<evidence type="ECO:0000256" key="1">
    <source>
        <dbReference type="ARBA" id="ARBA00022723"/>
    </source>
</evidence>
<evidence type="ECO:0000313" key="8">
    <source>
        <dbReference type="EMBL" id="CAD8498013.1"/>
    </source>
</evidence>
<dbReference type="FunFam" id="4.10.1000.10:FF:000003">
    <property type="entry name" value="Zinc finger CCCH domain-containing protein"/>
    <property type="match status" value="3"/>
</dbReference>
<keyword evidence="4 5" id="KW-0862">Zinc</keyword>
<feature type="compositionally biased region" description="Low complexity" evidence="6">
    <location>
        <begin position="163"/>
        <end position="176"/>
    </location>
</feature>
<evidence type="ECO:0000256" key="3">
    <source>
        <dbReference type="ARBA" id="ARBA00022771"/>
    </source>
</evidence>
<keyword evidence="2" id="KW-0677">Repeat</keyword>
<evidence type="ECO:0000256" key="4">
    <source>
        <dbReference type="ARBA" id="ARBA00022833"/>
    </source>
</evidence>
<dbReference type="SUPFAM" id="SSF90229">
    <property type="entry name" value="CCCH zinc finger"/>
    <property type="match status" value="3"/>
</dbReference>
<dbReference type="Gene3D" id="4.10.1000.10">
    <property type="entry name" value="Zinc finger, CCCH-type"/>
    <property type="match status" value="3"/>
</dbReference>
<feature type="zinc finger region" description="C3H1-type" evidence="5">
    <location>
        <begin position="276"/>
        <end position="304"/>
    </location>
</feature>
<evidence type="ECO:0000256" key="5">
    <source>
        <dbReference type="PROSITE-ProRule" id="PRU00723"/>
    </source>
</evidence>
<dbReference type="Pfam" id="PF00642">
    <property type="entry name" value="zf-CCCH"/>
    <property type="match status" value="3"/>
</dbReference>
<feature type="zinc finger region" description="C3H1-type" evidence="5">
    <location>
        <begin position="343"/>
        <end position="371"/>
    </location>
</feature>
<dbReference type="InterPro" id="IPR045877">
    <property type="entry name" value="ZFP36-like"/>
</dbReference>